<dbReference type="PROSITE" id="PS50090">
    <property type="entry name" value="MYB_LIKE"/>
    <property type="match status" value="2"/>
</dbReference>
<dbReference type="SUPFAM" id="SSF46689">
    <property type="entry name" value="Homeodomain-like"/>
    <property type="match status" value="1"/>
</dbReference>
<keyword evidence="2" id="KW-0238">DNA-binding</keyword>
<name>A0A1J4JVB4_9EUKA</name>
<dbReference type="Pfam" id="PF13921">
    <property type="entry name" value="Myb_DNA-bind_6"/>
    <property type="match status" value="1"/>
</dbReference>
<dbReference type="GeneID" id="94841589"/>
<dbReference type="FunFam" id="1.10.10.60:FF:000010">
    <property type="entry name" value="Transcriptional activator Myb isoform A"/>
    <property type="match status" value="1"/>
</dbReference>
<proteinExistence type="predicted"/>
<dbReference type="InterPro" id="IPR001005">
    <property type="entry name" value="SANT/Myb"/>
</dbReference>
<dbReference type="GO" id="GO:0000978">
    <property type="term" value="F:RNA polymerase II cis-regulatory region sequence-specific DNA binding"/>
    <property type="evidence" value="ECO:0007669"/>
    <property type="project" value="TreeGrafter"/>
</dbReference>
<evidence type="ECO:0000259" key="4">
    <source>
        <dbReference type="PROSITE" id="PS51294"/>
    </source>
</evidence>
<evidence type="ECO:0000256" key="2">
    <source>
        <dbReference type="ARBA" id="ARBA00023125"/>
    </source>
</evidence>
<accession>A0A1J4JVB4</accession>
<dbReference type="CDD" id="cd00167">
    <property type="entry name" value="SANT"/>
    <property type="match status" value="2"/>
</dbReference>
<dbReference type="VEuPathDB" id="TrichDB:TRFO_29626"/>
<evidence type="ECO:0000259" key="3">
    <source>
        <dbReference type="PROSITE" id="PS50090"/>
    </source>
</evidence>
<dbReference type="PROSITE" id="PS51294">
    <property type="entry name" value="HTH_MYB"/>
    <property type="match status" value="2"/>
</dbReference>
<organism evidence="5 6">
    <name type="scientific">Tritrichomonas foetus</name>
    <dbReference type="NCBI Taxonomy" id="1144522"/>
    <lineage>
        <taxon>Eukaryota</taxon>
        <taxon>Metamonada</taxon>
        <taxon>Parabasalia</taxon>
        <taxon>Tritrichomonadida</taxon>
        <taxon>Tritrichomonadidae</taxon>
        <taxon>Tritrichomonas</taxon>
    </lineage>
</organism>
<sequence length="218" mass="24994">MLAVRPIDLSMPPTITPPITPAHLTLNLNNLNSIKLNTKLTFNDACYDKISSPLQQPKSPSSDNEALRTNMKRPFNIQEDRMLINFVRTHGPKNWNSIAAQLQCRTAKQCRERWHNHLDPTISKGPWTAIEDKILALKHRELGNRWADIAKFLPGRTDTLVKNRWNTSVKDRIDDILTMGPAETYSKRVVNTPNEPKIFICPENIVRDFTKIPPLLKK</sequence>
<protein>
    <submittedName>
        <fullName evidence="5">Myb-like DNA-binding domain containing protein</fullName>
    </submittedName>
</protein>
<feature type="domain" description="Myb-like" evidence="3">
    <location>
        <begin position="119"/>
        <end position="169"/>
    </location>
</feature>
<dbReference type="EMBL" id="MLAK01000841">
    <property type="protein sequence ID" value="OHT03065.1"/>
    <property type="molecule type" value="Genomic_DNA"/>
</dbReference>
<reference evidence="5" key="1">
    <citation type="submission" date="2016-10" db="EMBL/GenBank/DDBJ databases">
        <authorList>
            <person name="Benchimol M."/>
            <person name="Almeida L.G."/>
            <person name="Vasconcelos A.T."/>
            <person name="Perreira-Neves A."/>
            <person name="Rosa I.A."/>
            <person name="Tasca T."/>
            <person name="Bogo M.R."/>
            <person name="de Souza W."/>
        </authorList>
    </citation>
    <scope>NUCLEOTIDE SEQUENCE [LARGE SCALE GENOMIC DNA]</scope>
    <source>
        <strain evidence="5">K</strain>
    </source>
</reference>
<dbReference type="SMART" id="SM00717">
    <property type="entry name" value="SANT"/>
    <property type="match status" value="2"/>
</dbReference>
<comment type="caution">
    <text evidence="5">The sequence shown here is derived from an EMBL/GenBank/DDBJ whole genome shotgun (WGS) entry which is preliminary data.</text>
</comment>
<evidence type="ECO:0000256" key="1">
    <source>
        <dbReference type="ARBA" id="ARBA00022737"/>
    </source>
</evidence>
<dbReference type="AlphaFoldDB" id="A0A1J4JVB4"/>
<dbReference type="PANTHER" id="PTHR45614">
    <property type="entry name" value="MYB PROTEIN-RELATED"/>
    <property type="match status" value="1"/>
</dbReference>
<evidence type="ECO:0000313" key="6">
    <source>
        <dbReference type="Proteomes" id="UP000179807"/>
    </source>
</evidence>
<dbReference type="InterPro" id="IPR009057">
    <property type="entry name" value="Homeodomain-like_sf"/>
</dbReference>
<dbReference type="GO" id="GO:0005634">
    <property type="term" value="C:nucleus"/>
    <property type="evidence" value="ECO:0007669"/>
    <property type="project" value="TreeGrafter"/>
</dbReference>
<dbReference type="RefSeq" id="XP_068356201.1">
    <property type="nucleotide sequence ID" value="XM_068506885.1"/>
</dbReference>
<feature type="domain" description="HTH myb-type" evidence="4">
    <location>
        <begin position="72"/>
        <end position="122"/>
    </location>
</feature>
<dbReference type="GO" id="GO:0000981">
    <property type="term" value="F:DNA-binding transcription factor activity, RNA polymerase II-specific"/>
    <property type="evidence" value="ECO:0007669"/>
    <property type="project" value="TreeGrafter"/>
</dbReference>
<keyword evidence="6" id="KW-1185">Reference proteome</keyword>
<dbReference type="Gene3D" id="1.10.10.60">
    <property type="entry name" value="Homeodomain-like"/>
    <property type="match status" value="2"/>
</dbReference>
<dbReference type="PANTHER" id="PTHR45614:SF25">
    <property type="entry name" value="MYB PROTEIN"/>
    <property type="match status" value="1"/>
</dbReference>
<dbReference type="Proteomes" id="UP000179807">
    <property type="component" value="Unassembled WGS sequence"/>
</dbReference>
<dbReference type="InterPro" id="IPR017930">
    <property type="entry name" value="Myb_dom"/>
</dbReference>
<keyword evidence="1" id="KW-0677">Repeat</keyword>
<evidence type="ECO:0000313" key="5">
    <source>
        <dbReference type="EMBL" id="OHT03065.1"/>
    </source>
</evidence>
<dbReference type="OrthoDB" id="2143914at2759"/>
<feature type="domain" description="Myb-like" evidence="3">
    <location>
        <begin position="72"/>
        <end position="118"/>
    </location>
</feature>
<gene>
    <name evidence="5" type="ORF">TRFO_29626</name>
</gene>
<feature type="domain" description="HTH myb-type" evidence="4">
    <location>
        <begin position="124"/>
        <end position="173"/>
    </location>
</feature>
<dbReference type="InterPro" id="IPR050560">
    <property type="entry name" value="MYB_TF"/>
</dbReference>